<dbReference type="InterPro" id="IPR052169">
    <property type="entry name" value="CW_Biosynth-Accessory"/>
</dbReference>
<protein>
    <submittedName>
        <fullName evidence="2">CapA family protein</fullName>
    </submittedName>
</protein>
<organism evidence="2 3">
    <name type="scientific">Nonomuraea harbinensis</name>
    <dbReference type="NCBI Taxonomy" id="1286938"/>
    <lineage>
        <taxon>Bacteria</taxon>
        <taxon>Bacillati</taxon>
        <taxon>Actinomycetota</taxon>
        <taxon>Actinomycetes</taxon>
        <taxon>Streptosporangiales</taxon>
        <taxon>Streptosporangiaceae</taxon>
        <taxon>Nonomuraea</taxon>
    </lineage>
</organism>
<dbReference type="Proteomes" id="UP001596096">
    <property type="component" value="Unassembled WGS sequence"/>
</dbReference>
<dbReference type="SMART" id="SM00854">
    <property type="entry name" value="PGA_cap"/>
    <property type="match status" value="1"/>
</dbReference>
<dbReference type="RefSeq" id="WP_219545230.1">
    <property type="nucleotide sequence ID" value="NZ_JAHKRN010000014.1"/>
</dbReference>
<evidence type="ECO:0000313" key="2">
    <source>
        <dbReference type="EMBL" id="MFC5819511.1"/>
    </source>
</evidence>
<evidence type="ECO:0000313" key="3">
    <source>
        <dbReference type="Proteomes" id="UP001596096"/>
    </source>
</evidence>
<gene>
    <name evidence="2" type="ORF">ACFPUY_30800</name>
</gene>
<dbReference type="PANTHER" id="PTHR33393">
    <property type="entry name" value="POLYGLUTAMINE SYNTHESIS ACCESSORY PROTEIN RV0574C-RELATED"/>
    <property type="match status" value="1"/>
</dbReference>
<sequence length="379" mass="41468">MSDELTLYAVGDVGPERPDPGTLFARVGPTLRGGDLAFCQLEMNLTDRGTRLPQVRHTARAAPATAGSLREAGFDVVSWAGNHCMDWGQDGFFDTIDALEGEHITVLGVGADLAEAREPRIVERGGTRIAFLAACSILPADYWATERRPGCAPMRAHTVYEPTEPDQPGTPCRIITYPHREDLAALTEGIARAKERADLVIVSLHWGIHFVPAALADYQRDVAHAAIDAGADLILGHHAHILKGVEVYRGKAIFYSLGNFAMDLPMTAEHAASKGFRELLKLHPGWEPDLDSTYNFPHDSRKTIAVRCRISRDGIGEVAFLPAYIDRSSRPEFLPRSDARFGEVVAYLRDVGADQGLRTVFDPSGDAVIVRTDHPLEES</sequence>
<keyword evidence="3" id="KW-1185">Reference proteome</keyword>
<dbReference type="CDD" id="cd07381">
    <property type="entry name" value="MPP_CapA"/>
    <property type="match status" value="1"/>
</dbReference>
<dbReference type="PANTHER" id="PTHR33393:SF13">
    <property type="entry name" value="PGA BIOSYNTHESIS PROTEIN CAPA"/>
    <property type="match status" value="1"/>
</dbReference>
<proteinExistence type="predicted"/>
<comment type="caution">
    <text evidence="2">The sequence shown here is derived from an EMBL/GenBank/DDBJ whole genome shotgun (WGS) entry which is preliminary data.</text>
</comment>
<evidence type="ECO:0000259" key="1">
    <source>
        <dbReference type="SMART" id="SM00854"/>
    </source>
</evidence>
<reference evidence="3" key="1">
    <citation type="journal article" date="2019" name="Int. J. Syst. Evol. Microbiol.">
        <title>The Global Catalogue of Microorganisms (GCM) 10K type strain sequencing project: providing services to taxonomists for standard genome sequencing and annotation.</title>
        <authorList>
            <consortium name="The Broad Institute Genomics Platform"/>
            <consortium name="The Broad Institute Genome Sequencing Center for Infectious Disease"/>
            <person name="Wu L."/>
            <person name="Ma J."/>
        </authorList>
    </citation>
    <scope>NUCLEOTIDE SEQUENCE [LARGE SCALE GENOMIC DNA]</scope>
    <source>
        <strain evidence="3">CGMCC 4.7106</strain>
    </source>
</reference>
<dbReference type="EMBL" id="JBHSNW010000019">
    <property type="protein sequence ID" value="MFC5819511.1"/>
    <property type="molecule type" value="Genomic_DNA"/>
</dbReference>
<dbReference type="InterPro" id="IPR019079">
    <property type="entry name" value="Capsule_synth_CapA"/>
</dbReference>
<dbReference type="Pfam" id="PF09587">
    <property type="entry name" value="PGA_cap"/>
    <property type="match status" value="1"/>
</dbReference>
<accession>A0ABW1C1Q0</accession>
<feature type="domain" description="Capsule synthesis protein CapA" evidence="1">
    <location>
        <begin position="6"/>
        <end position="264"/>
    </location>
</feature>
<name>A0ABW1C1Q0_9ACTN</name>